<dbReference type="SMART" id="SM00128">
    <property type="entry name" value="IPPc"/>
    <property type="match status" value="1"/>
</dbReference>
<dbReference type="InterPro" id="IPR036691">
    <property type="entry name" value="Endo/exonu/phosph_ase_sf"/>
</dbReference>
<feature type="compositionally biased region" description="Polar residues" evidence="1">
    <location>
        <begin position="46"/>
        <end position="56"/>
    </location>
</feature>
<reference evidence="3 4" key="1">
    <citation type="journal article" date="2016" name="Mol. Biol. Evol.">
        <title>Genome-Wide Survey of Gut Fungi (Harpellales) Reveals the First Horizontally Transferred Ubiquitin Gene from a Mosquito Host.</title>
        <authorList>
            <person name="Wang Y."/>
            <person name="White M.M."/>
            <person name="Kvist S."/>
            <person name="Moncalvo J.M."/>
        </authorList>
    </citation>
    <scope>NUCLEOTIDE SEQUENCE [LARGE SCALE GENOMIC DNA]</scope>
    <source>
        <strain evidence="3 4">ALG-7-W6</strain>
    </source>
</reference>
<dbReference type="GO" id="GO:0046856">
    <property type="term" value="P:phosphatidylinositol dephosphorylation"/>
    <property type="evidence" value="ECO:0007669"/>
    <property type="project" value="InterPro"/>
</dbReference>
<dbReference type="AlphaFoldDB" id="A0A1R0GXD3"/>
<feature type="compositionally biased region" description="Basic and acidic residues" evidence="1">
    <location>
        <begin position="57"/>
        <end position="66"/>
    </location>
</feature>
<proteinExistence type="predicted"/>
<dbReference type="InterPro" id="IPR015943">
    <property type="entry name" value="WD40/YVTN_repeat-like_dom_sf"/>
</dbReference>
<evidence type="ECO:0000313" key="3">
    <source>
        <dbReference type="EMBL" id="OLY81505.1"/>
    </source>
</evidence>
<name>A0A1R0GXD3_9FUNG</name>
<dbReference type="Gene3D" id="3.60.10.10">
    <property type="entry name" value="Endonuclease/exonuclease/phosphatase"/>
    <property type="match status" value="1"/>
</dbReference>
<sequence length="962" mass="107445">MPLSISKPRVKERSYNCILVDFRNSNRKPPILGPSPILMLKPDPLSKNSQHPSVSRSDSRQEDANKEPLPNLRTQKLIKKKPLCLAGRYLSFAQKRNIKCVDIDSGDVACIHKLDVNTDSGKHEGSTRATALSILQIAQDPDEQGQYIVSGSLNGKLFLVDVLSAGKKHEFGPDNTDSDSVVRLIPNGVGQIWSIRASGRLDLWDFGLVDVKNISQDNLPFELPKTPLTSRVLSQNFINMISSSKQIFLEIVDKTELWIAVNNKVFIFNLFPEETEESSSTPALAQNIQILEVDNDSAISSMHMDNSITSNIMINPMLWIGLDSGHVLGYSTISKKRVHSIDINSSLFLKAKDKISITSISCVGYNSLWIGTSNGFIAVLDTSKISTKTVKAIKLWRSQTGVVTDILVDRWAILTPRKCIQVSVVYDDEIIYFYDGMLAYDWHYHQLRANYDDYTSRSDWLVRVLSWNAGAIKPSRIYSSERAYDRDFLHNWLRASSGTGMRDDTFSTRIPDMIIINLQEVIDLESKSVNAKAFWKSATVTRNLSQISLSRRCKQWVSEIATLLEAVFPTTRFTLVESQDLVGMFFVCFIQSKHFDRVHSVSISTVKTGLGGYHGNKGAISIRLIVDDSAICLINAHLAAGESENSESYRNNDVSQIMKTINYSACPSEYQKIEQLPLNPPPWVSAAFSDFSNVTLDSFIQGGDGTLTGDYPTVILAGDLNYRINNYSQVQAIEIIKKGNLNDLLTHDQLRNQLAGFESLPSSSSSSLDSLSIGANGRMSSDIRLNESSGKTQVPLALNNFKEGPIKFPPTYKFDPGTGEYDSSEKKRVPAWCDRVLYRKSEPPEIPFSQDPVGTLSSPSEPRCASYLCYNSWMSDHKPISCDLIIKISEINRNKRSLVVANIQKLWLSHQYIRALNQSKVDWLTRIRCGLSDEDARNILVETNGSVTEAASIVISRINVQG</sequence>
<dbReference type="GO" id="GO:0004439">
    <property type="term" value="F:phosphatidylinositol-4,5-bisphosphate 5-phosphatase activity"/>
    <property type="evidence" value="ECO:0007669"/>
    <property type="project" value="TreeGrafter"/>
</dbReference>
<dbReference type="OrthoDB" id="2248459at2759"/>
<gene>
    <name evidence="3" type="ORF">AYI68_g4387</name>
</gene>
<protein>
    <submittedName>
        <fullName evidence="3">Putative inositol polyphosphate 5-phosphatase</fullName>
    </submittedName>
</protein>
<dbReference type="InterPro" id="IPR000300">
    <property type="entry name" value="IPPc"/>
</dbReference>
<dbReference type="Proteomes" id="UP000187455">
    <property type="component" value="Unassembled WGS sequence"/>
</dbReference>
<feature type="domain" description="Inositol polyphosphate-related phosphatase" evidence="2">
    <location>
        <begin position="458"/>
        <end position="892"/>
    </location>
</feature>
<feature type="region of interest" description="Disordered" evidence="1">
    <location>
        <begin position="31"/>
        <end position="72"/>
    </location>
</feature>
<keyword evidence="4" id="KW-1185">Reference proteome</keyword>
<accession>A0A1R0GXD3</accession>
<dbReference type="PANTHER" id="PTHR11200">
    <property type="entry name" value="INOSITOL 5-PHOSPHATASE"/>
    <property type="match status" value="1"/>
</dbReference>
<dbReference type="SUPFAM" id="SSF50978">
    <property type="entry name" value="WD40 repeat-like"/>
    <property type="match status" value="1"/>
</dbReference>
<dbReference type="STRING" id="133383.A0A1R0GXD3"/>
<dbReference type="InterPro" id="IPR036322">
    <property type="entry name" value="WD40_repeat_dom_sf"/>
</dbReference>
<evidence type="ECO:0000256" key="1">
    <source>
        <dbReference type="SAM" id="MobiDB-lite"/>
    </source>
</evidence>
<comment type="caution">
    <text evidence="3">The sequence shown here is derived from an EMBL/GenBank/DDBJ whole genome shotgun (WGS) entry which is preliminary data.</text>
</comment>
<dbReference type="PANTHER" id="PTHR11200:SF240">
    <property type="entry name" value="INOSITOL POLYPHOSPHATE 5-PHOSPHATASE C9G1.10C-RELATED"/>
    <property type="match status" value="1"/>
</dbReference>
<dbReference type="EMBL" id="LSSL01002403">
    <property type="protein sequence ID" value="OLY81505.1"/>
    <property type="molecule type" value="Genomic_DNA"/>
</dbReference>
<evidence type="ECO:0000313" key="4">
    <source>
        <dbReference type="Proteomes" id="UP000187455"/>
    </source>
</evidence>
<evidence type="ECO:0000259" key="2">
    <source>
        <dbReference type="SMART" id="SM00128"/>
    </source>
</evidence>
<dbReference type="SUPFAM" id="SSF56219">
    <property type="entry name" value="DNase I-like"/>
    <property type="match status" value="1"/>
</dbReference>
<dbReference type="Pfam" id="PF22669">
    <property type="entry name" value="Exo_endo_phos2"/>
    <property type="match status" value="2"/>
</dbReference>
<dbReference type="Gene3D" id="2.130.10.10">
    <property type="entry name" value="YVTN repeat-like/Quinoprotein amine dehydrogenase"/>
    <property type="match status" value="1"/>
</dbReference>
<dbReference type="InterPro" id="IPR046985">
    <property type="entry name" value="IP5"/>
</dbReference>
<organism evidence="3 4">
    <name type="scientific">Smittium mucronatum</name>
    <dbReference type="NCBI Taxonomy" id="133383"/>
    <lineage>
        <taxon>Eukaryota</taxon>
        <taxon>Fungi</taxon>
        <taxon>Fungi incertae sedis</taxon>
        <taxon>Zoopagomycota</taxon>
        <taxon>Kickxellomycotina</taxon>
        <taxon>Harpellomycetes</taxon>
        <taxon>Harpellales</taxon>
        <taxon>Legeriomycetaceae</taxon>
        <taxon>Smittium</taxon>
    </lineage>
</organism>